<evidence type="ECO:0000256" key="1">
    <source>
        <dbReference type="SAM" id="MobiDB-lite"/>
    </source>
</evidence>
<keyword evidence="3" id="KW-1185">Reference proteome</keyword>
<evidence type="ECO:0000313" key="2">
    <source>
        <dbReference type="EMBL" id="KZC12606.1"/>
    </source>
</evidence>
<feature type="compositionally biased region" description="Basic and acidic residues" evidence="1">
    <location>
        <begin position="12"/>
        <end position="24"/>
    </location>
</feature>
<dbReference type="EMBL" id="KQ434954">
    <property type="protein sequence ID" value="KZC12606.1"/>
    <property type="molecule type" value="Genomic_DNA"/>
</dbReference>
<sequence>MASRQNLVASRAFREEQQRERASERYTVSHQKRPEKGGGRVCFVALAARYGWPKTELGRILFE</sequence>
<dbReference type="Proteomes" id="UP000076502">
    <property type="component" value="Unassembled WGS sequence"/>
</dbReference>
<gene>
    <name evidence="2" type="ORF">WN55_03359</name>
</gene>
<feature type="region of interest" description="Disordered" evidence="1">
    <location>
        <begin position="1"/>
        <end position="34"/>
    </location>
</feature>
<name>A0A154PL75_DUFNO</name>
<proteinExistence type="predicted"/>
<protein>
    <submittedName>
        <fullName evidence="2">Uncharacterized protein</fullName>
    </submittedName>
</protein>
<dbReference type="AlphaFoldDB" id="A0A154PL75"/>
<reference evidence="2 3" key="1">
    <citation type="submission" date="2015-07" db="EMBL/GenBank/DDBJ databases">
        <title>The genome of Dufourea novaeangliae.</title>
        <authorList>
            <person name="Pan H."/>
            <person name="Kapheim K."/>
        </authorList>
    </citation>
    <scope>NUCLEOTIDE SEQUENCE [LARGE SCALE GENOMIC DNA]</scope>
    <source>
        <strain evidence="2">0120121106</strain>
        <tissue evidence="2">Whole body</tissue>
    </source>
</reference>
<organism evidence="2 3">
    <name type="scientific">Dufourea novaeangliae</name>
    <name type="common">Sweat bee</name>
    <dbReference type="NCBI Taxonomy" id="178035"/>
    <lineage>
        <taxon>Eukaryota</taxon>
        <taxon>Metazoa</taxon>
        <taxon>Ecdysozoa</taxon>
        <taxon>Arthropoda</taxon>
        <taxon>Hexapoda</taxon>
        <taxon>Insecta</taxon>
        <taxon>Pterygota</taxon>
        <taxon>Neoptera</taxon>
        <taxon>Endopterygota</taxon>
        <taxon>Hymenoptera</taxon>
        <taxon>Apocrita</taxon>
        <taxon>Aculeata</taxon>
        <taxon>Apoidea</taxon>
        <taxon>Anthophila</taxon>
        <taxon>Halictidae</taxon>
        <taxon>Rophitinae</taxon>
        <taxon>Dufourea</taxon>
    </lineage>
</organism>
<accession>A0A154PL75</accession>
<evidence type="ECO:0000313" key="3">
    <source>
        <dbReference type="Proteomes" id="UP000076502"/>
    </source>
</evidence>